<feature type="region of interest" description="Disordered" evidence="1">
    <location>
        <begin position="59"/>
        <end position="126"/>
    </location>
</feature>
<feature type="region of interest" description="Disordered" evidence="1">
    <location>
        <begin position="1"/>
        <end position="29"/>
    </location>
</feature>
<feature type="compositionally biased region" description="Gly residues" evidence="1">
    <location>
        <begin position="74"/>
        <end position="85"/>
    </location>
</feature>
<evidence type="ECO:0000256" key="2">
    <source>
        <dbReference type="SAM" id="Phobius"/>
    </source>
</evidence>
<keyword evidence="2" id="KW-0812">Transmembrane</keyword>
<keyword evidence="2" id="KW-1133">Transmembrane helix</keyword>
<comment type="caution">
    <text evidence="3">The sequence shown here is derived from an EMBL/GenBank/DDBJ whole genome shotgun (WGS) entry which is preliminary data.</text>
</comment>
<keyword evidence="2" id="KW-0472">Membrane</keyword>
<evidence type="ECO:0008006" key="5">
    <source>
        <dbReference type="Google" id="ProtNLM"/>
    </source>
</evidence>
<dbReference type="EMBL" id="JBFNXQ010000047">
    <property type="protein sequence ID" value="MEX5719705.1"/>
    <property type="molecule type" value="Genomic_DNA"/>
</dbReference>
<accession>A0ABV3XIS0</accession>
<evidence type="ECO:0000313" key="3">
    <source>
        <dbReference type="EMBL" id="MEX5719705.1"/>
    </source>
</evidence>
<organism evidence="3 4">
    <name type="scientific">Geodermatophilus maliterrae</name>
    <dbReference type="NCBI Taxonomy" id="3162531"/>
    <lineage>
        <taxon>Bacteria</taxon>
        <taxon>Bacillati</taxon>
        <taxon>Actinomycetota</taxon>
        <taxon>Actinomycetes</taxon>
        <taxon>Geodermatophilales</taxon>
        <taxon>Geodermatophilaceae</taxon>
        <taxon>Geodermatophilus</taxon>
    </lineage>
</organism>
<evidence type="ECO:0000313" key="4">
    <source>
        <dbReference type="Proteomes" id="UP001560045"/>
    </source>
</evidence>
<feature type="transmembrane region" description="Helical" evidence="2">
    <location>
        <begin position="32"/>
        <end position="50"/>
    </location>
</feature>
<dbReference type="Proteomes" id="UP001560045">
    <property type="component" value="Unassembled WGS sequence"/>
</dbReference>
<gene>
    <name evidence="3" type="ORF">ABQ292_15175</name>
</gene>
<proteinExistence type="predicted"/>
<sequence length="247" mass="23514">MSESRTPPTGPGAQRGATPVSGGPKDDRRRRGLLFGALLVAALVALALLLSQCLGDDPEGGTDTAGRTARTSGGSAGSSGSGSGASSGSASSGSASSGSASAGSSGSASGSAGAPAGGAGGQGQVVTGDGRSVLELAAAPDAAGALGGVAGQPATATGVQVLSVPADEGFWVGTSDTQRVWVQLTGEAGESPYQVQEGDLVDFEGTVVAHDAGFAPQVGVDDAEGAAQLSQQAQHLEVAKSAVRLAA</sequence>
<reference evidence="3 4" key="1">
    <citation type="submission" date="2024-06" db="EMBL/GenBank/DDBJ databases">
        <title>Draft genome sequence of Geodermatophilus badlandi, a novel member of the Geodermatophilaceae isolated from badland sedimentary rocks in the Red desert, Wyoming, USA.</title>
        <authorList>
            <person name="Ben Tekaya S."/>
            <person name="Nouioui I."/>
            <person name="Flores G.M."/>
            <person name="Shaal M.N."/>
            <person name="Bredoire F."/>
            <person name="Basile F."/>
            <person name="Van Diepen L."/>
            <person name="Ward N.L."/>
        </authorList>
    </citation>
    <scope>NUCLEOTIDE SEQUENCE [LARGE SCALE GENOMIC DNA]</scope>
    <source>
        <strain evidence="3 4">WL48A</strain>
    </source>
</reference>
<evidence type="ECO:0000256" key="1">
    <source>
        <dbReference type="SAM" id="MobiDB-lite"/>
    </source>
</evidence>
<feature type="compositionally biased region" description="Low complexity" evidence="1">
    <location>
        <begin position="61"/>
        <end position="73"/>
    </location>
</feature>
<keyword evidence="4" id="KW-1185">Reference proteome</keyword>
<dbReference type="RefSeq" id="WP_369207802.1">
    <property type="nucleotide sequence ID" value="NZ_JBFNXQ010000047.1"/>
</dbReference>
<protein>
    <recommendedName>
        <fullName evidence="5">DUF5666 domain-containing protein</fullName>
    </recommendedName>
</protein>
<name>A0ABV3XIS0_9ACTN</name>
<feature type="compositionally biased region" description="Low complexity" evidence="1">
    <location>
        <begin position="86"/>
        <end position="114"/>
    </location>
</feature>